<evidence type="ECO:0000313" key="2">
    <source>
        <dbReference type="Proteomes" id="UP000298652"/>
    </source>
</evidence>
<accession>A0A4U6ULM5</accession>
<keyword evidence="2" id="KW-1185">Reference proteome</keyword>
<organism evidence="1 2">
    <name type="scientific">Setaria viridis</name>
    <name type="common">Green bristlegrass</name>
    <name type="synonym">Setaria italica subsp. viridis</name>
    <dbReference type="NCBI Taxonomy" id="4556"/>
    <lineage>
        <taxon>Eukaryota</taxon>
        <taxon>Viridiplantae</taxon>
        <taxon>Streptophyta</taxon>
        <taxon>Embryophyta</taxon>
        <taxon>Tracheophyta</taxon>
        <taxon>Spermatophyta</taxon>
        <taxon>Magnoliopsida</taxon>
        <taxon>Liliopsida</taxon>
        <taxon>Poales</taxon>
        <taxon>Poaceae</taxon>
        <taxon>PACMAD clade</taxon>
        <taxon>Panicoideae</taxon>
        <taxon>Panicodae</taxon>
        <taxon>Paniceae</taxon>
        <taxon>Cenchrinae</taxon>
        <taxon>Setaria</taxon>
    </lineage>
</organism>
<dbReference type="AlphaFoldDB" id="A0A4U6ULM5"/>
<gene>
    <name evidence="1" type="ORF">SEVIR_5G299400v2</name>
</gene>
<dbReference type="Proteomes" id="UP000298652">
    <property type="component" value="Chromosome 5"/>
</dbReference>
<protein>
    <submittedName>
        <fullName evidence="1">Uncharacterized protein</fullName>
    </submittedName>
</protein>
<proteinExistence type="predicted"/>
<dbReference type="OMA" id="CKLSKWV"/>
<evidence type="ECO:0000313" key="1">
    <source>
        <dbReference type="EMBL" id="TKW16432.1"/>
    </source>
</evidence>
<dbReference type="EMBL" id="CM016556">
    <property type="protein sequence ID" value="TKW16432.1"/>
    <property type="molecule type" value="Genomic_DNA"/>
</dbReference>
<sequence length="114" mass="12987">MTAACEAAITDQQRFELRKTSGCRQNSSAGEGSGFLDAFDIPVVSAFNRWGPHPPRKIISGRRRRSAMRLLLLPKGQLPFSRSIRSFSSYYANQNTRLYISLARNYCKLSKWVR</sequence>
<dbReference type="Gramene" id="TKW16432">
    <property type="protein sequence ID" value="TKW16432"/>
    <property type="gene ID" value="SEVIR_5G299400v2"/>
</dbReference>
<reference evidence="1" key="1">
    <citation type="submission" date="2019-03" db="EMBL/GenBank/DDBJ databases">
        <title>WGS assembly of Setaria viridis.</title>
        <authorList>
            <person name="Huang P."/>
            <person name="Jenkins J."/>
            <person name="Grimwood J."/>
            <person name="Barry K."/>
            <person name="Healey A."/>
            <person name="Mamidi S."/>
            <person name="Sreedasyam A."/>
            <person name="Shu S."/>
            <person name="Feldman M."/>
            <person name="Wu J."/>
            <person name="Yu Y."/>
            <person name="Chen C."/>
            <person name="Johnson J."/>
            <person name="Rokhsar D."/>
            <person name="Baxter I."/>
            <person name="Schmutz J."/>
            <person name="Brutnell T."/>
            <person name="Kellogg E."/>
        </authorList>
    </citation>
    <scope>NUCLEOTIDE SEQUENCE [LARGE SCALE GENOMIC DNA]</scope>
</reference>
<name>A0A4U6ULM5_SETVI</name>